<organism evidence="2 3">
    <name type="scientific">Micavibrio aeruginosavorus</name>
    <dbReference type="NCBI Taxonomy" id="349221"/>
    <lineage>
        <taxon>Bacteria</taxon>
        <taxon>Pseudomonadati</taxon>
        <taxon>Bdellovibrionota</taxon>
        <taxon>Bdellovibrionia</taxon>
        <taxon>Bdellovibrionales</taxon>
        <taxon>Pseudobdellovibrionaceae</taxon>
        <taxon>Micavibrio</taxon>
    </lineage>
</organism>
<dbReference type="InterPro" id="IPR029068">
    <property type="entry name" value="Glyas_Bleomycin-R_OHBP_Dase"/>
</dbReference>
<dbReference type="SUPFAM" id="SSF54593">
    <property type="entry name" value="Glyoxalase/Bleomycin resistance protein/Dihydroxybiphenyl dioxygenase"/>
    <property type="match status" value="1"/>
</dbReference>
<gene>
    <name evidence="2" type="ORF">DI551_07145</name>
</gene>
<sequence>MSVRLVETHIEVGDLDKSFALYSKLIPHARAERWGDETGSAAAIVLEGGEAFGLWEKGKIGVLGGRGGEHQHFAFQIKPEEYGHYRDLIRAQGLEPLEHVWENGKKSVYFFDYDGHQGEFICGDWHNKLYPKKATS</sequence>
<name>A0A2W5PLP0_9BACT</name>
<dbReference type="Proteomes" id="UP000249417">
    <property type="component" value="Unassembled WGS sequence"/>
</dbReference>
<evidence type="ECO:0000313" key="2">
    <source>
        <dbReference type="EMBL" id="PZQ45537.1"/>
    </source>
</evidence>
<evidence type="ECO:0000313" key="3">
    <source>
        <dbReference type="Proteomes" id="UP000249417"/>
    </source>
</evidence>
<feature type="domain" description="VOC" evidence="1">
    <location>
        <begin position="4"/>
        <end position="123"/>
    </location>
</feature>
<comment type="caution">
    <text evidence="2">The sequence shown here is derived from an EMBL/GenBank/DDBJ whole genome shotgun (WGS) entry which is preliminary data.</text>
</comment>
<dbReference type="PROSITE" id="PS51819">
    <property type="entry name" value="VOC"/>
    <property type="match status" value="1"/>
</dbReference>
<evidence type="ECO:0000259" key="1">
    <source>
        <dbReference type="PROSITE" id="PS51819"/>
    </source>
</evidence>
<reference evidence="2 3" key="1">
    <citation type="submission" date="2017-08" db="EMBL/GenBank/DDBJ databases">
        <title>Infants hospitalized years apart are colonized by the same room-sourced microbial strains.</title>
        <authorList>
            <person name="Brooks B."/>
            <person name="Olm M.R."/>
            <person name="Firek B.A."/>
            <person name="Baker R."/>
            <person name="Thomas B.C."/>
            <person name="Morowitz M.J."/>
            <person name="Banfield J.F."/>
        </authorList>
    </citation>
    <scope>NUCLEOTIDE SEQUENCE [LARGE SCALE GENOMIC DNA]</scope>
    <source>
        <strain evidence="2">S2_005_002_R2_29</strain>
    </source>
</reference>
<dbReference type="Gene3D" id="3.10.180.10">
    <property type="entry name" value="2,3-Dihydroxybiphenyl 1,2-Dioxygenase, domain 1"/>
    <property type="match status" value="1"/>
</dbReference>
<proteinExistence type="predicted"/>
<dbReference type="AlphaFoldDB" id="A0A2W5PLP0"/>
<protein>
    <recommendedName>
        <fullName evidence="1">VOC domain-containing protein</fullName>
    </recommendedName>
</protein>
<dbReference type="EMBL" id="QFQB01000046">
    <property type="protein sequence ID" value="PZQ45537.1"/>
    <property type="molecule type" value="Genomic_DNA"/>
</dbReference>
<dbReference type="InterPro" id="IPR037523">
    <property type="entry name" value="VOC_core"/>
</dbReference>
<accession>A0A2W5PLP0</accession>